<dbReference type="eggNOG" id="ENOG502SPAU">
    <property type="taxonomic scope" value="Eukaryota"/>
</dbReference>
<evidence type="ECO:0000313" key="5">
    <source>
        <dbReference type="Proteomes" id="UP000008983"/>
    </source>
</evidence>
<dbReference type="SUPFAM" id="SSF47473">
    <property type="entry name" value="EF-hand"/>
    <property type="match status" value="1"/>
</dbReference>
<evidence type="ECO:0000256" key="2">
    <source>
        <dbReference type="SAM" id="MobiDB-lite"/>
    </source>
</evidence>
<dbReference type="STRING" id="857967.G0QRJ4"/>
<dbReference type="PROSITE" id="PS00018">
    <property type="entry name" value="EF_HAND_1"/>
    <property type="match status" value="2"/>
</dbReference>
<dbReference type="EMBL" id="GL983770">
    <property type="protein sequence ID" value="EGR32162.1"/>
    <property type="molecule type" value="Genomic_DNA"/>
</dbReference>
<feature type="domain" description="EF-hand" evidence="3">
    <location>
        <begin position="303"/>
        <end position="338"/>
    </location>
</feature>
<dbReference type="PROSITE" id="PS50222">
    <property type="entry name" value="EF_HAND_2"/>
    <property type="match status" value="2"/>
</dbReference>
<feature type="region of interest" description="Disordered" evidence="2">
    <location>
        <begin position="1"/>
        <end position="35"/>
    </location>
</feature>
<dbReference type="InterPro" id="IPR051001">
    <property type="entry name" value="Calbindin_Ca-bind"/>
</dbReference>
<dbReference type="InParanoid" id="G0QRJ4"/>
<gene>
    <name evidence="4" type="ORF">IMG5_094250</name>
</gene>
<dbReference type="CDD" id="cd00051">
    <property type="entry name" value="EFh"/>
    <property type="match status" value="1"/>
</dbReference>
<dbReference type="OrthoDB" id="191686at2759"/>
<dbReference type="Gene3D" id="1.10.238.10">
    <property type="entry name" value="EF-hand"/>
    <property type="match status" value="2"/>
</dbReference>
<dbReference type="SMART" id="SM00054">
    <property type="entry name" value="EFh"/>
    <property type="match status" value="3"/>
</dbReference>
<dbReference type="PANTHER" id="PTHR19972">
    <property type="entry name" value="CALBINDIN"/>
    <property type="match status" value="1"/>
</dbReference>
<dbReference type="GO" id="GO:0005829">
    <property type="term" value="C:cytosol"/>
    <property type="evidence" value="ECO:0007669"/>
    <property type="project" value="TreeGrafter"/>
</dbReference>
<dbReference type="GO" id="GO:0051480">
    <property type="term" value="P:regulation of cytosolic calcium ion concentration"/>
    <property type="evidence" value="ECO:0007669"/>
    <property type="project" value="TreeGrafter"/>
</dbReference>
<evidence type="ECO:0000256" key="1">
    <source>
        <dbReference type="ARBA" id="ARBA00022837"/>
    </source>
</evidence>
<dbReference type="Pfam" id="PF13499">
    <property type="entry name" value="EF-hand_7"/>
    <property type="match status" value="1"/>
</dbReference>
<organism evidence="4 5">
    <name type="scientific">Ichthyophthirius multifiliis</name>
    <name type="common">White spot disease agent</name>
    <name type="synonym">Ich</name>
    <dbReference type="NCBI Taxonomy" id="5932"/>
    <lineage>
        <taxon>Eukaryota</taxon>
        <taxon>Sar</taxon>
        <taxon>Alveolata</taxon>
        <taxon>Ciliophora</taxon>
        <taxon>Intramacronucleata</taxon>
        <taxon>Oligohymenophorea</taxon>
        <taxon>Hymenostomatida</taxon>
        <taxon>Ophryoglenina</taxon>
        <taxon>Ichthyophthirius</taxon>
    </lineage>
</organism>
<protein>
    <recommendedName>
        <fullName evidence="3">EF-hand domain-containing protein</fullName>
    </recommendedName>
</protein>
<feature type="domain" description="EF-hand" evidence="3">
    <location>
        <begin position="260"/>
        <end position="295"/>
    </location>
</feature>
<accession>G0QRJ4</accession>
<sequence length="350" mass="39308">MRGSNFQQQQNGVTNVYTQQSYRTSNTSNSQYGGNTNDVYRNAGPQMEVYRSQTGGSGIEVFRSQTGPSEVYRSEVIYTQQNNLPSNNIMDIRQQTLGGVSSSNMFTNNEFQINQQVVGGGSIYDGVSDQVKRGGKQLSTTYNTQYQQATGGALCSEENARIVAKRIFEQYDRSRKGNIDVNDGSYMIADAYKAINKQFSANPQYASSYYRVIDVNQDGQATIQDIESLCLKYLCGVMPMQQGEKIKRGGKKQYPPEVEVKLNVARRLFKKYDKDQGGYLDRNEIVDLIKDTYLEMGMANFAPSETDVKIWLDMADTNTDGSVSIDEYEDLVIKSLQKAGFKIENQSIVF</sequence>
<evidence type="ECO:0000313" key="4">
    <source>
        <dbReference type="EMBL" id="EGR32162.1"/>
    </source>
</evidence>
<keyword evidence="1" id="KW-0106">Calcium</keyword>
<dbReference type="GO" id="GO:0005634">
    <property type="term" value="C:nucleus"/>
    <property type="evidence" value="ECO:0007669"/>
    <property type="project" value="TreeGrafter"/>
</dbReference>
<dbReference type="AlphaFoldDB" id="G0QRJ4"/>
<dbReference type="InterPro" id="IPR018247">
    <property type="entry name" value="EF_Hand_1_Ca_BS"/>
</dbReference>
<dbReference type="InterPro" id="IPR002048">
    <property type="entry name" value="EF_hand_dom"/>
</dbReference>
<proteinExistence type="predicted"/>
<dbReference type="InterPro" id="IPR011992">
    <property type="entry name" value="EF-hand-dom_pair"/>
</dbReference>
<evidence type="ECO:0000259" key="3">
    <source>
        <dbReference type="PROSITE" id="PS50222"/>
    </source>
</evidence>
<dbReference type="PANTHER" id="PTHR19972:SF10">
    <property type="entry name" value="CALBINDIN-32"/>
    <property type="match status" value="1"/>
</dbReference>
<dbReference type="GO" id="GO:0005509">
    <property type="term" value="F:calcium ion binding"/>
    <property type="evidence" value="ECO:0007669"/>
    <property type="project" value="InterPro"/>
</dbReference>
<name>G0QRJ4_ICHMU</name>
<dbReference type="Proteomes" id="UP000008983">
    <property type="component" value="Unassembled WGS sequence"/>
</dbReference>
<reference evidence="4 5" key="1">
    <citation type="submission" date="2011-07" db="EMBL/GenBank/DDBJ databases">
        <authorList>
            <person name="Coyne R."/>
            <person name="Brami D."/>
            <person name="Johnson J."/>
            <person name="Hostetler J."/>
            <person name="Hannick L."/>
            <person name="Clark T."/>
            <person name="Cassidy-Hanley D."/>
            <person name="Inman J."/>
        </authorList>
    </citation>
    <scope>NUCLEOTIDE SEQUENCE [LARGE SCALE GENOMIC DNA]</scope>
    <source>
        <strain evidence="4 5">G5</strain>
    </source>
</reference>
<keyword evidence="5" id="KW-1185">Reference proteome</keyword>
<dbReference type="RefSeq" id="XP_004035648.1">
    <property type="nucleotide sequence ID" value="XM_004035600.1"/>
</dbReference>
<dbReference type="GeneID" id="14908316"/>